<sequence length="137" mass="14950">MKSGEELIAVENLRKYTHFLTMDGRESWDSTQRSALLQALADSEKKSYIGCIADAFGIENPQVFSIGDLVRIIALPSSLFMSELSDEIRSFATSYGYIAVISGRGLYGADIYFIDHGALALAAAAETFTKLRLLGSV</sequence>
<accession>A0ABW8E542</accession>
<dbReference type="Proteomes" id="UP001617213">
    <property type="component" value="Unassembled WGS sequence"/>
</dbReference>
<proteinExistence type="predicted"/>
<dbReference type="EMBL" id="JBIUWZ010000043">
    <property type="protein sequence ID" value="MFJ2680973.1"/>
    <property type="molecule type" value="Genomic_DNA"/>
</dbReference>
<organism evidence="1 2">
    <name type="scientific">Pseudomonas sivasensis</name>
    <dbReference type="NCBI Taxonomy" id="1880678"/>
    <lineage>
        <taxon>Bacteria</taxon>
        <taxon>Pseudomonadati</taxon>
        <taxon>Pseudomonadota</taxon>
        <taxon>Gammaproteobacteria</taxon>
        <taxon>Pseudomonadales</taxon>
        <taxon>Pseudomonadaceae</taxon>
        <taxon>Pseudomonas</taxon>
    </lineage>
</organism>
<comment type="caution">
    <text evidence="1">The sequence shown here is derived from an EMBL/GenBank/DDBJ whole genome shotgun (WGS) entry which is preliminary data.</text>
</comment>
<protein>
    <submittedName>
        <fullName evidence="1">Uncharacterized protein</fullName>
    </submittedName>
</protein>
<name>A0ABW8E542_9PSED</name>
<reference evidence="1 2" key="1">
    <citation type="submission" date="2024-10" db="EMBL/GenBank/DDBJ databases">
        <title>The Natural Products Discovery Center: Release of the First 8490 Sequenced Strains for Exploring Actinobacteria Biosynthetic Diversity.</title>
        <authorList>
            <person name="Kalkreuter E."/>
            <person name="Kautsar S.A."/>
            <person name="Yang D."/>
            <person name="Bader C.D."/>
            <person name="Teijaro C.N."/>
            <person name="Fluegel L."/>
            <person name="Davis C.M."/>
            <person name="Simpson J.R."/>
            <person name="Lauterbach L."/>
            <person name="Steele A.D."/>
            <person name="Gui C."/>
            <person name="Meng S."/>
            <person name="Li G."/>
            <person name="Viehrig K."/>
            <person name="Ye F."/>
            <person name="Su P."/>
            <person name="Kiefer A.F."/>
            <person name="Nichols A."/>
            <person name="Cepeda A.J."/>
            <person name="Yan W."/>
            <person name="Fan B."/>
            <person name="Jiang Y."/>
            <person name="Adhikari A."/>
            <person name="Zheng C.-J."/>
            <person name="Schuster L."/>
            <person name="Cowan T.M."/>
            <person name="Smanski M.J."/>
            <person name="Chevrette M.G."/>
            <person name="De Carvalho L.P.S."/>
            <person name="Shen B."/>
        </authorList>
    </citation>
    <scope>NUCLEOTIDE SEQUENCE [LARGE SCALE GENOMIC DNA]</scope>
    <source>
        <strain evidence="1 2">NPDC087581</strain>
    </source>
</reference>
<dbReference type="RefSeq" id="WP_401383590.1">
    <property type="nucleotide sequence ID" value="NZ_JBIUWZ010000043.1"/>
</dbReference>
<evidence type="ECO:0000313" key="2">
    <source>
        <dbReference type="Proteomes" id="UP001617213"/>
    </source>
</evidence>
<keyword evidence="2" id="KW-1185">Reference proteome</keyword>
<evidence type="ECO:0000313" key="1">
    <source>
        <dbReference type="EMBL" id="MFJ2680973.1"/>
    </source>
</evidence>
<gene>
    <name evidence="1" type="ORF">ACIOWJ_23130</name>
</gene>